<dbReference type="Proteomes" id="UP000774570">
    <property type="component" value="Unassembled WGS sequence"/>
</dbReference>
<protein>
    <submittedName>
        <fullName evidence="1">FMN-binding negative transcriptional regulator</fullName>
    </submittedName>
</protein>
<comment type="caution">
    <text evidence="1">The sequence shown here is derived from an EMBL/GenBank/DDBJ whole genome shotgun (WGS) entry which is preliminary data.</text>
</comment>
<dbReference type="RefSeq" id="WP_220164578.1">
    <property type="nucleotide sequence ID" value="NZ_JAIBOA010000004.1"/>
</dbReference>
<proteinExistence type="predicted"/>
<dbReference type="PIRSF" id="PIRSF010372">
    <property type="entry name" value="PaiB"/>
    <property type="match status" value="1"/>
</dbReference>
<sequence length="205" mass="22342">MLEQPEFAITDTAALRALVHGHGWVTMVAAAAGEAPEVSHLPVVLDPDDPHGLTVLGHLNRADPLAQRLGDHDAVLIVQGPDGYVPATFYEAGPYTPTWDFVVAHLYGRPEILGPDDTYRLLSLTVDHFEAGRPDPWRLSSVAGYAHRLLPGVLGFRMRPSRVAGKAKLSQDKPREVVDRVVRALRTDPVHRNPALADAVRAARP</sequence>
<dbReference type="InterPro" id="IPR012349">
    <property type="entry name" value="Split_barrel_FMN-bd"/>
</dbReference>
<reference evidence="1 2" key="1">
    <citation type="submission" date="2021-07" db="EMBL/GenBank/DDBJ databases">
        <title>Actinomadura sp. PM05-2 isolated from lichen.</title>
        <authorList>
            <person name="Somphong A."/>
            <person name="Phongsopitanun W."/>
            <person name="Tanasupawat S."/>
            <person name="Peongsungnone V."/>
        </authorList>
    </citation>
    <scope>NUCLEOTIDE SEQUENCE [LARGE SCALE GENOMIC DNA]</scope>
    <source>
        <strain evidence="1 2">PM05-2</strain>
    </source>
</reference>
<dbReference type="PANTHER" id="PTHR35802:SF1">
    <property type="entry name" value="PROTEASE SYNTHASE AND SPORULATION PROTEIN PAI 2"/>
    <property type="match status" value="1"/>
</dbReference>
<dbReference type="Pfam" id="PF04299">
    <property type="entry name" value="FMN_bind_2"/>
    <property type="match status" value="1"/>
</dbReference>
<accession>A0ABS7FRL3</accession>
<organism evidence="1 2">
    <name type="scientific">Actinomadura parmotrematis</name>
    <dbReference type="NCBI Taxonomy" id="2864039"/>
    <lineage>
        <taxon>Bacteria</taxon>
        <taxon>Bacillati</taxon>
        <taxon>Actinomycetota</taxon>
        <taxon>Actinomycetes</taxon>
        <taxon>Streptosporangiales</taxon>
        <taxon>Thermomonosporaceae</taxon>
        <taxon>Actinomadura</taxon>
    </lineage>
</organism>
<keyword evidence="2" id="KW-1185">Reference proteome</keyword>
<dbReference type="InterPro" id="IPR007396">
    <property type="entry name" value="TR_PAI2-type"/>
</dbReference>
<dbReference type="Gene3D" id="2.30.110.10">
    <property type="entry name" value="Electron Transport, Fmn-binding Protein, Chain A"/>
    <property type="match status" value="1"/>
</dbReference>
<evidence type="ECO:0000313" key="2">
    <source>
        <dbReference type="Proteomes" id="UP000774570"/>
    </source>
</evidence>
<name>A0ABS7FRL3_9ACTN</name>
<gene>
    <name evidence="1" type="ORF">K1Y72_07400</name>
</gene>
<evidence type="ECO:0000313" key="1">
    <source>
        <dbReference type="EMBL" id="MBW8482187.1"/>
    </source>
</evidence>
<dbReference type="SUPFAM" id="SSF50475">
    <property type="entry name" value="FMN-binding split barrel"/>
    <property type="match status" value="1"/>
</dbReference>
<dbReference type="EMBL" id="JAIBOA010000004">
    <property type="protein sequence ID" value="MBW8482187.1"/>
    <property type="molecule type" value="Genomic_DNA"/>
</dbReference>
<dbReference type="PANTHER" id="PTHR35802">
    <property type="entry name" value="PROTEASE SYNTHASE AND SPORULATION PROTEIN PAI 2"/>
    <property type="match status" value="1"/>
</dbReference>